<evidence type="ECO:0000256" key="19">
    <source>
        <dbReference type="ARBA" id="ARBA00023306"/>
    </source>
</evidence>
<dbReference type="InterPro" id="IPR047524">
    <property type="entry name" value="XPF_nuclease_EME1_plant/arthr"/>
</dbReference>
<dbReference type="PANTHER" id="PTHR21077">
    <property type="entry name" value="EME1 PROTEIN"/>
    <property type="match status" value="1"/>
</dbReference>
<evidence type="ECO:0000259" key="23">
    <source>
        <dbReference type="Pfam" id="PF02732"/>
    </source>
</evidence>
<dbReference type="GO" id="GO:0048476">
    <property type="term" value="C:Holliday junction resolvase complex"/>
    <property type="evidence" value="ECO:0007669"/>
    <property type="project" value="InterPro"/>
</dbReference>
<feature type="domain" description="ERCC4" evidence="23">
    <location>
        <begin position="350"/>
        <end position="505"/>
    </location>
</feature>
<reference evidence="24" key="1">
    <citation type="submission" date="2024-03" db="EMBL/GenBank/DDBJ databases">
        <title>WGS assembly of Saponaria officinalis var. Norfolk2.</title>
        <authorList>
            <person name="Jenkins J."/>
            <person name="Shu S."/>
            <person name="Grimwood J."/>
            <person name="Barry K."/>
            <person name="Goodstein D."/>
            <person name="Schmutz J."/>
            <person name="Leebens-Mack J."/>
            <person name="Osbourn A."/>
        </authorList>
    </citation>
    <scope>NUCLEOTIDE SEQUENCE [LARGE SCALE GENOMIC DNA]</scope>
    <source>
        <strain evidence="24">JIC</strain>
    </source>
</reference>
<sequence length="642" mass="72644">MSHHIPIELLSDDDDDNSHQSPISNPNPNPNNPLKKRKSISQSSNPPDFLIIPIDDDPTPPPKFPKSYSSSSFSSPPLIIPETPFSQWPKPRSLPISSSPPSFPVDLELIDVESQGQAENDLVKSCSENFGACSVVDGGKDLEPVVSLDEKKLTDGALQKWLDIDSMCYLHTTVPANVHNKNRDTRNIRSLKDGGNFADSYVEVDCQEKKNCRGEKKGVNDDIDVLCLEESPIILQSTSELGHLQSKMALQSSYFQDDSSQDQGFDKENTELESDSKAIGKEPNKEQAVNKKKSKEEKLRLMEEKKLKKEEEKLQKAALKAEAAKLKELEKEKKKLEKFKFSEKNIIAKIDTKVIQLGKIGGHLVTKFGEKDLKFDLTSNLVEKSIIWRMTAPEGTSQLSIPTTEIPYILLVYEAEEFCKIVNNGSFFNHISSVQTHYPDYMICCLTNRLMSYINKRENDKYKNRKDASDWERPPVEEVFARLTTQFANVHSRQCADEAELAEHVIGLTCNLAKCYSRKKLSHLSVNANGSNVPKDCPDRRLIMKHPWIKALVSIPKVQPRFAIAIWKKYPNMKNLLSVYLDPTKSVHEKEFLLKDLHVEDLLGNEDRRLGEICSKRVYRILMAHNGSIKTDDAENGADVFM</sequence>
<dbReference type="Pfam" id="PF02732">
    <property type="entry name" value="ERCC4"/>
    <property type="match status" value="1"/>
</dbReference>
<evidence type="ECO:0000256" key="4">
    <source>
        <dbReference type="ARBA" id="ARBA00005313"/>
    </source>
</evidence>
<evidence type="ECO:0000256" key="14">
    <source>
        <dbReference type="ARBA" id="ARBA00023054"/>
    </source>
</evidence>
<comment type="caution">
    <text evidence="24">The sequence shown here is derived from an EMBL/GenBank/DDBJ whole genome shotgun (WGS) entry which is preliminary data.</text>
</comment>
<dbReference type="InterPro" id="IPR042530">
    <property type="entry name" value="EME1/EME2_C"/>
</dbReference>
<accession>A0AAW1K6Q3</accession>
<evidence type="ECO:0000256" key="8">
    <source>
        <dbReference type="ARBA" id="ARBA00022759"/>
    </source>
</evidence>
<comment type="similarity">
    <text evidence="4">Belongs to the EME1/MMS4 family.</text>
</comment>
<dbReference type="FunFam" id="1.10.150.670:FF:000007">
    <property type="entry name" value="Crossover junction endonuclease EME1B"/>
    <property type="match status" value="1"/>
</dbReference>
<evidence type="ECO:0000256" key="5">
    <source>
        <dbReference type="ARBA" id="ARBA00022618"/>
    </source>
</evidence>
<feature type="compositionally biased region" description="Basic and acidic residues" evidence="22">
    <location>
        <begin position="264"/>
        <end position="288"/>
    </location>
</feature>
<evidence type="ECO:0000256" key="16">
    <source>
        <dbReference type="ARBA" id="ARBA00023204"/>
    </source>
</evidence>
<dbReference type="GO" id="GO:0004519">
    <property type="term" value="F:endonuclease activity"/>
    <property type="evidence" value="ECO:0007669"/>
    <property type="project" value="UniProtKB-KW"/>
</dbReference>
<keyword evidence="5" id="KW-0132">Cell division</keyword>
<dbReference type="PANTHER" id="PTHR21077:SF5">
    <property type="entry name" value="CROSSOVER JUNCTION ENDONUCLEASE MMS4"/>
    <property type="match status" value="1"/>
</dbReference>
<dbReference type="GO" id="GO:0003677">
    <property type="term" value="F:DNA binding"/>
    <property type="evidence" value="ECO:0007669"/>
    <property type="project" value="InterPro"/>
</dbReference>
<dbReference type="GO" id="GO:0006310">
    <property type="term" value="P:DNA recombination"/>
    <property type="evidence" value="ECO:0007669"/>
    <property type="project" value="UniProtKB-KW"/>
</dbReference>
<feature type="region of interest" description="Disordered" evidence="22">
    <location>
        <begin position="1"/>
        <end position="75"/>
    </location>
</feature>
<keyword evidence="8" id="KW-0255">Endonuclease</keyword>
<keyword evidence="19" id="KW-0131">Cell cycle</keyword>
<keyword evidence="7" id="KW-0479">Metal-binding</keyword>
<evidence type="ECO:0000256" key="15">
    <source>
        <dbReference type="ARBA" id="ARBA00023172"/>
    </source>
</evidence>
<dbReference type="GO" id="GO:0046872">
    <property type="term" value="F:metal ion binding"/>
    <property type="evidence" value="ECO:0007669"/>
    <property type="project" value="UniProtKB-KW"/>
</dbReference>
<dbReference type="EMBL" id="JBDFQZ010000006">
    <property type="protein sequence ID" value="KAK9713302.1"/>
    <property type="molecule type" value="Genomic_DNA"/>
</dbReference>
<evidence type="ECO:0000256" key="21">
    <source>
        <dbReference type="ARBA" id="ARBA00066032"/>
    </source>
</evidence>
<protein>
    <recommendedName>
        <fullName evidence="23">ERCC4 domain-containing protein</fullName>
    </recommendedName>
</protein>
<evidence type="ECO:0000256" key="18">
    <source>
        <dbReference type="ARBA" id="ARBA00023254"/>
    </source>
</evidence>
<dbReference type="Pfam" id="PF21292">
    <property type="entry name" value="EME1-MUS81_C"/>
    <property type="match status" value="1"/>
</dbReference>
<dbReference type="AlphaFoldDB" id="A0AAW1K6Q3"/>
<keyword evidence="16" id="KW-0234">DNA repair</keyword>
<dbReference type="CDD" id="cd20083">
    <property type="entry name" value="XPF_nuclease_EME"/>
    <property type="match status" value="1"/>
</dbReference>
<comment type="cofactor">
    <cofactor evidence="2">
        <name>Mg(2+)</name>
        <dbReference type="ChEBI" id="CHEBI:18420"/>
    </cofactor>
</comment>
<keyword evidence="18" id="KW-0469">Meiosis</keyword>
<keyword evidence="14" id="KW-0175">Coiled coil</keyword>
<dbReference type="GO" id="GO:0051301">
    <property type="term" value="P:cell division"/>
    <property type="evidence" value="ECO:0007669"/>
    <property type="project" value="UniProtKB-KW"/>
</dbReference>
<dbReference type="GO" id="GO:0051321">
    <property type="term" value="P:meiotic cell cycle"/>
    <property type="evidence" value="ECO:0007669"/>
    <property type="project" value="UniProtKB-KW"/>
</dbReference>
<comment type="cofactor">
    <cofactor evidence="1">
        <name>Ca(2+)</name>
        <dbReference type="ChEBI" id="CHEBI:29108"/>
    </cofactor>
</comment>
<evidence type="ECO:0000256" key="7">
    <source>
        <dbReference type="ARBA" id="ARBA00022723"/>
    </source>
</evidence>
<evidence type="ECO:0000256" key="10">
    <source>
        <dbReference type="ARBA" id="ARBA00022776"/>
    </source>
</evidence>
<keyword evidence="15" id="KW-0233">DNA recombination</keyword>
<keyword evidence="11" id="KW-0378">Hydrolase</keyword>
<keyword evidence="12" id="KW-0106">Calcium</keyword>
<evidence type="ECO:0000256" key="17">
    <source>
        <dbReference type="ARBA" id="ARBA00023242"/>
    </source>
</evidence>
<dbReference type="Gene3D" id="1.10.150.670">
    <property type="entry name" value="Crossover junction endonuclease EME1, DNA-binding domain"/>
    <property type="match status" value="1"/>
</dbReference>
<evidence type="ECO:0000256" key="20">
    <source>
        <dbReference type="ARBA" id="ARBA00059712"/>
    </source>
</evidence>
<dbReference type="GO" id="GO:0006281">
    <property type="term" value="P:DNA repair"/>
    <property type="evidence" value="ECO:0007669"/>
    <property type="project" value="UniProtKB-KW"/>
</dbReference>
<dbReference type="Proteomes" id="UP001443914">
    <property type="component" value="Unassembled WGS sequence"/>
</dbReference>
<gene>
    <name evidence="24" type="ORF">RND81_06G018200</name>
</gene>
<organism evidence="24 25">
    <name type="scientific">Saponaria officinalis</name>
    <name type="common">Common soapwort</name>
    <name type="synonym">Lychnis saponaria</name>
    <dbReference type="NCBI Taxonomy" id="3572"/>
    <lineage>
        <taxon>Eukaryota</taxon>
        <taxon>Viridiplantae</taxon>
        <taxon>Streptophyta</taxon>
        <taxon>Embryophyta</taxon>
        <taxon>Tracheophyta</taxon>
        <taxon>Spermatophyta</taxon>
        <taxon>Magnoliopsida</taxon>
        <taxon>eudicotyledons</taxon>
        <taxon>Gunneridae</taxon>
        <taxon>Pentapetalae</taxon>
        <taxon>Caryophyllales</taxon>
        <taxon>Caryophyllaceae</taxon>
        <taxon>Caryophylleae</taxon>
        <taxon>Saponaria</taxon>
    </lineage>
</organism>
<feature type="region of interest" description="Disordered" evidence="22">
    <location>
        <begin position="255"/>
        <end position="288"/>
    </location>
</feature>
<dbReference type="Gene3D" id="3.40.50.10130">
    <property type="match status" value="1"/>
</dbReference>
<evidence type="ECO:0000256" key="1">
    <source>
        <dbReference type="ARBA" id="ARBA00001913"/>
    </source>
</evidence>
<dbReference type="InterPro" id="IPR006166">
    <property type="entry name" value="ERCC4_domain"/>
</dbReference>
<comment type="subunit">
    <text evidence="21">Forms a heterodimer with MUS81.</text>
</comment>
<keyword evidence="9" id="KW-0227">DNA damage</keyword>
<comment type="subcellular location">
    <subcellularLocation>
        <location evidence="3">Nucleus</location>
    </subcellularLocation>
</comment>
<dbReference type="GO" id="GO:0016787">
    <property type="term" value="F:hydrolase activity"/>
    <property type="evidence" value="ECO:0007669"/>
    <property type="project" value="UniProtKB-KW"/>
</dbReference>
<evidence type="ECO:0000256" key="9">
    <source>
        <dbReference type="ARBA" id="ARBA00022763"/>
    </source>
</evidence>
<keyword evidence="17" id="KW-0539">Nucleus</keyword>
<name>A0AAW1K6Q3_SAPOF</name>
<keyword evidence="13" id="KW-0460">Magnesium</keyword>
<comment type="function">
    <text evidence="20">Interacts with MUS81 to form a DNA structure-specific endonuclease with substrate preference for branched DNA structures with a 5'-end at the branch nick. Typical substrates include 3'-flap structures, D-loops, replication forks, nicked Holliday junctions and also intact Holliday junctions with a reduced efficiency. May be required in mitosis for the processing of stalled or collapsed replication fork intermediates. Plays a role in DNA repair and in genotoxic stress-induced homologous recombination (HR) in somatic cells. Mediates a subset of meiotic recombination events that are insensitive to crossover interference.</text>
</comment>
<evidence type="ECO:0000256" key="13">
    <source>
        <dbReference type="ARBA" id="ARBA00022842"/>
    </source>
</evidence>
<dbReference type="GO" id="GO:0005634">
    <property type="term" value="C:nucleus"/>
    <property type="evidence" value="ECO:0007669"/>
    <property type="project" value="UniProtKB-SubCell"/>
</dbReference>
<keyword evidence="10" id="KW-0498">Mitosis</keyword>
<evidence type="ECO:0000256" key="12">
    <source>
        <dbReference type="ARBA" id="ARBA00022837"/>
    </source>
</evidence>
<evidence type="ECO:0000256" key="6">
    <source>
        <dbReference type="ARBA" id="ARBA00022722"/>
    </source>
</evidence>
<evidence type="ECO:0000256" key="2">
    <source>
        <dbReference type="ARBA" id="ARBA00001946"/>
    </source>
</evidence>
<evidence type="ECO:0000256" key="11">
    <source>
        <dbReference type="ARBA" id="ARBA00022801"/>
    </source>
</evidence>
<keyword evidence="25" id="KW-1185">Reference proteome</keyword>
<proteinExistence type="inferred from homology"/>
<feature type="compositionally biased region" description="Low complexity" evidence="22">
    <location>
        <begin position="65"/>
        <end position="75"/>
    </location>
</feature>
<evidence type="ECO:0000313" key="25">
    <source>
        <dbReference type="Proteomes" id="UP001443914"/>
    </source>
</evidence>
<evidence type="ECO:0000313" key="24">
    <source>
        <dbReference type="EMBL" id="KAK9713302.1"/>
    </source>
</evidence>
<keyword evidence="6" id="KW-0540">Nuclease</keyword>
<dbReference type="InterPro" id="IPR033310">
    <property type="entry name" value="Mms4/EME1/EME2"/>
</dbReference>
<evidence type="ECO:0000256" key="3">
    <source>
        <dbReference type="ARBA" id="ARBA00004123"/>
    </source>
</evidence>
<evidence type="ECO:0000256" key="22">
    <source>
        <dbReference type="SAM" id="MobiDB-lite"/>
    </source>
</evidence>